<dbReference type="Gene3D" id="2.30.110.10">
    <property type="entry name" value="Electron Transport, Fmn-binding Protein, Chain A"/>
    <property type="match status" value="1"/>
</dbReference>
<reference evidence="1" key="1">
    <citation type="journal article" date="2015" name="Proc. Natl. Acad. Sci. U.S.A.">
        <title>Networks of energetic and metabolic interactions define dynamics in microbial communities.</title>
        <authorList>
            <person name="Embree M."/>
            <person name="Liu J.K."/>
            <person name="Al-Bassam M.M."/>
            <person name="Zengler K."/>
        </authorList>
    </citation>
    <scope>NUCLEOTIDE SEQUENCE</scope>
</reference>
<dbReference type="PANTHER" id="PTHR40660:SF1">
    <property type="entry name" value="5'-PHOSPHATE OXIDASE PUTATIVE DOMAIN-CONTAINING PROTEIN-RELATED"/>
    <property type="match status" value="1"/>
</dbReference>
<dbReference type="EMBL" id="LNQE01000886">
    <property type="protein sequence ID" value="KUG23788.1"/>
    <property type="molecule type" value="Genomic_DNA"/>
</dbReference>
<dbReference type="InterPro" id="IPR012349">
    <property type="entry name" value="Split_barrel_FMN-bd"/>
</dbReference>
<proteinExistence type="predicted"/>
<dbReference type="SUPFAM" id="SSF50475">
    <property type="entry name" value="FMN-binding split barrel"/>
    <property type="match status" value="1"/>
</dbReference>
<evidence type="ECO:0000313" key="1">
    <source>
        <dbReference type="EMBL" id="KUG23788.1"/>
    </source>
</evidence>
<dbReference type="PANTHER" id="PTHR40660">
    <property type="entry name" value="5'-PHOSPHATE OXIDASE PUTATIVE DOMAIN-CONTAINING PROTEIN-RELATED"/>
    <property type="match status" value="1"/>
</dbReference>
<comment type="caution">
    <text evidence="1">The sequence shown here is derived from an EMBL/GenBank/DDBJ whole genome shotgun (WGS) entry which is preliminary data.</text>
</comment>
<gene>
    <name evidence="1" type="ORF">ASZ90_006384</name>
</gene>
<organism evidence="1">
    <name type="scientific">hydrocarbon metagenome</name>
    <dbReference type="NCBI Taxonomy" id="938273"/>
    <lineage>
        <taxon>unclassified sequences</taxon>
        <taxon>metagenomes</taxon>
        <taxon>ecological metagenomes</taxon>
    </lineage>
</organism>
<dbReference type="AlphaFoldDB" id="A0A0W8FSG9"/>
<accession>A0A0W8FSG9</accession>
<protein>
    <submittedName>
        <fullName evidence="1">Uncharacterized protein</fullName>
    </submittedName>
</protein>
<sequence>MKLDEYFENISGVGVLSTADDKGKVNAAIYGRPHFMDENKVAFIASDRLTHANLKKNPSAIYLFKEESSYKGYRLYLTKTHEEKDSPLIEKIRRKKYKGPGYKNNTESKFLIYFKVDKVLPLIGDGK</sequence>
<name>A0A0W8FSG9_9ZZZZ</name>